<feature type="domain" description="Mechanosensitive ion channel MscS C-terminal" evidence="11">
    <location>
        <begin position="447"/>
        <end position="529"/>
    </location>
</feature>
<evidence type="ECO:0000256" key="5">
    <source>
        <dbReference type="ARBA" id="ARBA00022989"/>
    </source>
</evidence>
<dbReference type="RefSeq" id="WP_345315856.1">
    <property type="nucleotide sequence ID" value="NZ_BAABLF010000005.1"/>
</dbReference>
<dbReference type="Gene3D" id="3.30.70.100">
    <property type="match status" value="1"/>
</dbReference>
<dbReference type="PANTHER" id="PTHR30221">
    <property type="entry name" value="SMALL-CONDUCTANCE MECHANOSENSITIVE CHANNEL"/>
    <property type="match status" value="1"/>
</dbReference>
<feature type="chain" id="PRO_5046416965" description="Small-conductance mechanosensitive channel" evidence="9">
    <location>
        <begin position="20"/>
        <end position="559"/>
    </location>
</feature>
<keyword evidence="7" id="KW-0407">Ion channel</keyword>
<organism evidence="13 14">
    <name type="scientific">Ferrimonas gelatinilytica</name>
    <dbReference type="NCBI Taxonomy" id="1255257"/>
    <lineage>
        <taxon>Bacteria</taxon>
        <taxon>Pseudomonadati</taxon>
        <taxon>Pseudomonadota</taxon>
        <taxon>Gammaproteobacteria</taxon>
        <taxon>Alteromonadales</taxon>
        <taxon>Ferrimonadaceae</taxon>
        <taxon>Ferrimonas</taxon>
    </lineage>
</organism>
<comment type="subcellular location">
    <subcellularLocation>
        <location evidence="7">Cell inner membrane</location>
        <topology evidence="7">Multi-pass membrane protein</topology>
    </subcellularLocation>
    <subcellularLocation>
        <location evidence="1">Cell membrane</location>
        <topology evidence="1">Multi-pass membrane protein</topology>
    </subcellularLocation>
</comment>
<dbReference type="InterPro" id="IPR045275">
    <property type="entry name" value="MscS_archaea/bacteria_type"/>
</dbReference>
<dbReference type="InterPro" id="IPR049278">
    <property type="entry name" value="MS_channel_C"/>
</dbReference>
<dbReference type="InterPro" id="IPR011066">
    <property type="entry name" value="MscS_channel_C_sf"/>
</dbReference>
<dbReference type="Gene3D" id="2.30.30.60">
    <property type="match status" value="1"/>
</dbReference>
<evidence type="ECO:0000256" key="8">
    <source>
        <dbReference type="SAM" id="MobiDB-lite"/>
    </source>
</evidence>
<dbReference type="PANTHER" id="PTHR30221:SF1">
    <property type="entry name" value="SMALL-CONDUCTANCE MECHANOSENSITIVE CHANNEL"/>
    <property type="match status" value="1"/>
</dbReference>
<keyword evidence="7" id="KW-0997">Cell inner membrane</keyword>
<dbReference type="SUPFAM" id="SSF82689">
    <property type="entry name" value="Mechanosensitive channel protein MscS (YggB), C-terminal domain"/>
    <property type="match status" value="1"/>
</dbReference>
<dbReference type="Pfam" id="PF21082">
    <property type="entry name" value="MS_channel_3rd"/>
    <property type="match status" value="1"/>
</dbReference>
<accession>A0ABP9RZE7</accession>
<comment type="caution">
    <text evidence="7">Lacks conserved residue(s) required for the propagation of feature annotation.</text>
</comment>
<protein>
    <recommendedName>
        <fullName evidence="7">Small-conductance mechanosensitive channel</fullName>
    </recommendedName>
</protein>
<dbReference type="Proteomes" id="UP001501600">
    <property type="component" value="Unassembled WGS sequence"/>
</dbReference>
<dbReference type="Gene3D" id="1.10.287.1260">
    <property type="match status" value="1"/>
</dbReference>
<feature type="signal peptide" evidence="9">
    <location>
        <begin position="1"/>
        <end position="19"/>
    </location>
</feature>
<feature type="transmembrane region" description="Helical" evidence="7">
    <location>
        <begin position="328"/>
        <end position="348"/>
    </location>
</feature>
<comment type="similarity">
    <text evidence="2 7">Belongs to the MscS (TC 1.A.23) family.</text>
</comment>
<evidence type="ECO:0000256" key="1">
    <source>
        <dbReference type="ARBA" id="ARBA00004651"/>
    </source>
</evidence>
<keyword evidence="14" id="KW-1185">Reference proteome</keyword>
<dbReference type="SUPFAM" id="SSF82861">
    <property type="entry name" value="Mechanosensitive channel protein MscS (YggB), transmembrane region"/>
    <property type="match status" value="1"/>
</dbReference>
<evidence type="ECO:0000256" key="7">
    <source>
        <dbReference type="RuleBase" id="RU369025"/>
    </source>
</evidence>
<feature type="domain" description="Mechanosensitive ion channel MscS" evidence="10">
    <location>
        <begin position="374"/>
        <end position="440"/>
    </location>
</feature>
<keyword evidence="7" id="KW-0813">Transport</keyword>
<keyword evidence="9" id="KW-0732">Signal</keyword>
<evidence type="ECO:0000256" key="6">
    <source>
        <dbReference type="ARBA" id="ARBA00023136"/>
    </source>
</evidence>
<comment type="function">
    <text evidence="7">Mechanosensitive channel that participates in the regulation of osmotic pressure changes within the cell, opening in response to stretch forces in the membrane lipid bilayer, without the need for other proteins. Contributes to normal resistance to hypoosmotic shock. Forms an ion channel of 1.0 nanosiemens conductance with a slight preference for anions.</text>
</comment>
<comment type="caution">
    <text evidence="13">The sequence shown here is derived from an EMBL/GenBank/DDBJ whole genome shotgun (WGS) entry which is preliminary data.</text>
</comment>
<keyword evidence="6 7" id="KW-0472">Membrane</keyword>
<evidence type="ECO:0000256" key="2">
    <source>
        <dbReference type="ARBA" id="ARBA00008017"/>
    </source>
</evidence>
<evidence type="ECO:0000256" key="3">
    <source>
        <dbReference type="ARBA" id="ARBA00022475"/>
    </source>
</evidence>
<sequence>MARLWLMLMAVLLCPRALAVVDTEWHKKLTETDARVEKLEQEWAQRESELHRQLVQQEIADSSTELSRDIDRFIKGLPKSVGPEQHAVVGNLLLAHQRFLIERLAWSKRATQQVFQRYEAAESDQALMVWITFDAVFEYMNWLIGEIARNLESQSKWQVTPDSSVEGFRSDVSQLAGYLSLTLRASAHQMSMLQRELVSQPESMKSELESRIQSHERMIKTGVDSLRQLLPVMESLGLDTGDYNEVIFKTTGDLVEALSSWRAALTVLKGLGNGILRWLNENLGEVFSRIMVFAMVLLAAILASRLVRKMVSKAVHHERSKLSTLVREFLVGITGRVVMVIGVLWALAQVGLDLAPLLAGLGVAGLVVGFALQDTLSNFASGMMILIYRPFDVGDYVEAGGVAGKVFHMSLVNTTIKTFDNQVFMVPNAKIWGDTIKNITAERLRRVDMEFGISYEDDINHAERLLESIVTEHPAVLPTPAHTIKLHRLGESSVDFIVRPWVRTDDYWDVYWDITRAVKARFDEEGISIPYPQRQVHMSPTPEVRTPPPELPSSDDATP</sequence>
<dbReference type="Pfam" id="PF00924">
    <property type="entry name" value="MS_channel_2nd"/>
    <property type="match status" value="1"/>
</dbReference>
<dbReference type="InterPro" id="IPR049142">
    <property type="entry name" value="MS_channel_1st"/>
</dbReference>
<feature type="transmembrane region" description="Helical" evidence="7">
    <location>
        <begin position="286"/>
        <end position="307"/>
    </location>
</feature>
<dbReference type="InterPro" id="IPR010920">
    <property type="entry name" value="LSM_dom_sf"/>
</dbReference>
<dbReference type="Pfam" id="PF21088">
    <property type="entry name" value="MS_channel_1st"/>
    <property type="match status" value="1"/>
</dbReference>
<evidence type="ECO:0000313" key="14">
    <source>
        <dbReference type="Proteomes" id="UP001501600"/>
    </source>
</evidence>
<keyword evidence="3" id="KW-1003">Cell membrane</keyword>
<evidence type="ECO:0000259" key="10">
    <source>
        <dbReference type="Pfam" id="PF00924"/>
    </source>
</evidence>
<evidence type="ECO:0000256" key="9">
    <source>
        <dbReference type="SAM" id="SignalP"/>
    </source>
</evidence>
<evidence type="ECO:0000259" key="12">
    <source>
        <dbReference type="Pfam" id="PF21088"/>
    </source>
</evidence>
<evidence type="ECO:0000313" key="13">
    <source>
        <dbReference type="EMBL" id="GAA5188640.1"/>
    </source>
</evidence>
<dbReference type="InterPro" id="IPR023408">
    <property type="entry name" value="MscS_beta-dom_sf"/>
</dbReference>
<comment type="subunit">
    <text evidence="7">Homoheptamer.</text>
</comment>
<proteinExistence type="inferred from homology"/>
<dbReference type="InterPro" id="IPR011014">
    <property type="entry name" value="MscS_channel_TM-2"/>
</dbReference>
<name>A0ABP9RZE7_9GAMM</name>
<dbReference type="SUPFAM" id="SSF50182">
    <property type="entry name" value="Sm-like ribonucleoproteins"/>
    <property type="match status" value="1"/>
</dbReference>
<evidence type="ECO:0000259" key="11">
    <source>
        <dbReference type="Pfam" id="PF21082"/>
    </source>
</evidence>
<reference evidence="14" key="1">
    <citation type="journal article" date="2019" name="Int. J. Syst. Evol. Microbiol.">
        <title>The Global Catalogue of Microorganisms (GCM) 10K type strain sequencing project: providing services to taxonomists for standard genome sequencing and annotation.</title>
        <authorList>
            <consortium name="The Broad Institute Genomics Platform"/>
            <consortium name="The Broad Institute Genome Sequencing Center for Infectious Disease"/>
            <person name="Wu L."/>
            <person name="Ma J."/>
        </authorList>
    </citation>
    <scope>NUCLEOTIDE SEQUENCE [LARGE SCALE GENOMIC DNA]</scope>
    <source>
        <strain evidence="14">JCM 18720</strain>
    </source>
</reference>
<keyword evidence="4 7" id="KW-0812">Transmembrane</keyword>
<keyword evidence="5 7" id="KW-1133">Transmembrane helix</keyword>
<feature type="domain" description="Mechanosensitive ion channel transmembrane helices 2/3" evidence="12">
    <location>
        <begin position="337"/>
        <end position="373"/>
    </location>
</feature>
<dbReference type="EMBL" id="BAABLF010000005">
    <property type="protein sequence ID" value="GAA5188640.1"/>
    <property type="molecule type" value="Genomic_DNA"/>
</dbReference>
<keyword evidence="7" id="KW-0406">Ion transport</keyword>
<evidence type="ECO:0000256" key="4">
    <source>
        <dbReference type="ARBA" id="ARBA00022692"/>
    </source>
</evidence>
<dbReference type="InterPro" id="IPR006685">
    <property type="entry name" value="MscS_channel_2nd"/>
</dbReference>
<feature type="region of interest" description="Disordered" evidence="8">
    <location>
        <begin position="532"/>
        <end position="559"/>
    </location>
</feature>
<feature type="transmembrane region" description="Helical" evidence="7">
    <location>
        <begin position="354"/>
        <end position="372"/>
    </location>
</feature>
<gene>
    <name evidence="13" type="ORF">GCM10025772_09080</name>
</gene>